<evidence type="ECO:0000313" key="2">
    <source>
        <dbReference type="Proteomes" id="UP000071979"/>
    </source>
</evidence>
<organism evidence="1 2">
    <name type="scientific">Pantoea dispersa</name>
    <dbReference type="NCBI Taxonomy" id="59814"/>
    <lineage>
        <taxon>Bacteria</taxon>
        <taxon>Pseudomonadati</taxon>
        <taxon>Pseudomonadota</taxon>
        <taxon>Gammaproteobacteria</taxon>
        <taxon>Enterobacterales</taxon>
        <taxon>Erwiniaceae</taxon>
        <taxon>Pantoea</taxon>
    </lineage>
</organism>
<gene>
    <name evidence="1" type="ORF">SA3R_00410</name>
</gene>
<protein>
    <recommendedName>
        <fullName evidence="3">SMI1/KNR4 family protein</fullName>
    </recommendedName>
</protein>
<evidence type="ECO:0008006" key="3">
    <source>
        <dbReference type="Google" id="ProtNLM"/>
    </source>
</evidence>
<dbReference type="Proteomes" id="UP000071979">
    <property type="component" value="Unassembled WGS sequence"/>
</dbReference>
<proteinExistence type="predicted"/>
<name>A0A8E1S3G3_9GAMM</name>
<accession>A0A8E1S3G3</accession>
<evidence type="ECO:0000313" key="1">
    <source>
        <dbReference type="EMBL" id="KTS69875.1"/>
    </source>
</evidence>
<dbReference type="InterPro" id="IPR037883">
    <property type="entry name" value="Knr4/Smi1-like_sf"/>
</dbReference>
<reference evidence="1 2" key="1">
    <citation type="journal article" date="2016" name="Front. Microbiol.">
        <title>Genomic Resource of Rice Seed Associated Bacteria.</title>
        <authorList>
            <person name="Midha S."/>
            <person name="Bansal K."/>
            <person name="Sharma S."/>
            <person name="Kumar N."/>
            <person name="Patil P.P."/>
            <person name="Chaudhry V."/>
            <person name="Patil P.B."/>
        </authorList>
    </citation>
    <scope>NUCLEOTIDE SEQUENCE [LARGE SCALE GENOMIC DNA]</scope>
    <source>
        <strain evidence="1 2">SA3</strain>
    </source>
</reference>
<dbReference type="EMBL" id="LDSE01000001">
    <property type="protein sequence ID" value="KTS69875.1"/>
    <property type="molecule type" value="Genomic_DNA"/>
</dbReference>
<sequence>MSICSNELAKPFDDISGTLKLELSSKFPDYVALLRMRNGFYGFESALHVFPGTHEHDDFNVFSWNEEKLWRESYGGMTDGHFFFAEDAFGGQFSLKEDGIYSFDPETGESQKMCENLSQWCDAILNDYDFLTGHSLMHQWQIAHGKIKQNQRLVPVIPFVLGGEFSVKNLRAQQSVTAMRARGSIAVQIRDVPDGGTIKLNVDD</sequence>
<dbReference type="AlphaFoldDB" id="A0A8E1S3G3"/>
<comment type="caution">
    <text evidence="1">The sequence shown here is derived from an EMBL/GenBank/DDBJ whole genome shotgun (WGS) entry which is preliminary data.</text>
</comment>
<dbReference type="SUPFAM" id="SSF160631">
    <property type="entry name" value="SMI1/KNR4-like"/>
    <property type="match status" value="1"/>
</dbReference>